<evidence type="ECO:0000313" key="2">
    <source>
        <dbReference type="EMBL" id="MEF3366989.1"/>
    </source>
</evidence>
<dbReference type="Proteomes" id="UP001350748">
    <property type="component" value="Unassembled WGS sequence"/>
</dbReference>
<proteinExistence type="predicted"/>
<protein>
    <submittedName>
        <fullName evidence="2">Uncharacterized protein</fullName>
    </submittedName>
</protein>
<dbReference type="RefSeq" id="WP_332082055.1">
    <property type="nucleotide sequence ID" value="NZ_JAZHYN010000029.1"/>
</dbReference>
<evidence type="ECO:0000313" key="3">
    <source>
        <dbReference type="Proteomes" id="UP001350748"/>
    </source>
</evidence>
<dbReference type="EMBL" id="JAZHYN010000029">
    <property type="protein sequence ID" value="MEF3366989.1"/>
    <property type="molecule type" value="Genomic_DNA"/>
</dbReference>
<keyword evidence="3" id="KW-1185">Reference proteome</keyword>
<accession>A0ABU7XHX8</accession>
<feature type="compositionally biased region" description="Basic residues" evidence="1">
    <location>
        <begin position="1"/>
        <end position="15"/>
    </location>
</feature>
<gene>
    <name evidence="2" type="ORF">V3H18_10630</name>
</gene>
<reference evidence="2 3" key="1">
    <citation type="submission" date="2024-02" db="EMBL/GenBank/DDBJ databases">
        <authorList>
            <person name="Grouzdev D."/>
        </authorList>
    </citation>
    <scope>NUCLEOTIDE SEQUENCE [LARGE SCALE GENOMIC DNA]</scope>
    <source>
        <strain evidence="2 3">9N</strain>
    </source>
</reference>
<evidence type="ECO:0000256" key="1">
    <source>
        <dbReference type="SAM" id="MobiDB-lite"/>
    </source>
</evidence>
<comment type="caution">
    <text evidence="2">The sequence shown here is derived from an EMBL/GenBank/DDBJ whole genome shotgun (WGS) entry which is preliminary data.</text>
</comment>
<feature type="region of interest" description="Disordered" evidence="1">
    <location>
        <begin position="1"/>
        <end position="73"/>
    </location>
</feature>
<organism evidence="2 3">
    <name type="scientific">Methylocystis borbori</name>
    <dbReference type="NCBI Taxonomy" id="3118750"/>
    <lineage>
        <taxon>Bacteria</taxon>
        <taxon>Pseudomonadati</taxon>
        <taxon>Pseudomonadota</taxon>
        <taxon>Alphaproteobacteria</taxon>
        <taxon>Hyphomicrobiales</taxon>
        <taxon>Methylocystaceae</taxon>
        <taxon>Methylocystis</taxon>
    </lineage>
</organism>
<name>A0ABU7XHX8_9HYPH</name>
<feature type="compositionally biased region" description="Acidic residues" evidence="1">
    <location>
        <begin position="60"/>
        <end position="73"/>
    </location>
</feature>
<feature type="compositionally biased region" description="Basic and acidic residues" evidence="1">
    <location>
        <begin position="44"/>
        <end position="59"/>
    </location>
</feature>
<sequence length="73" mass="8246">MGKHGANKTKPNARRQKSDPIRGQSSGEKQTLAEFLMNSPLRGSDIDLERIHEMPREIDFGFEDDEDESGKES</sequence>